<gene>
    <name evidence="1" type="ORF">DPEC_G00345830</name>
</gene>
<sequence length="97" mass="10807">MADCEACVFSPSVGSVPQTPAVPDTLASPEVMSEISSLHFLLPVSGWTWPLDVLQLQFPNTRCPSFCELQAAFHFRLDRTSTPPFSLQWRLVLQSLE</sequence>
<evidence type="ECO:0000313" key="2">
    <source>
        <dbReference type="Proteomes" id="UP001157502"/>
    </source>
</evidence>
<reference evidence="1" key="1">
    <citation type="submission" date="2021-05" db="EMBL/GenBank/DDBJ databases">
        <authorList>
            <person name="Pan Q."/>
            <person name="Jouanno E."/>
            <person name="Zahm M."/>
            <person name="Klopp C."/>
            <person name="Cabau C."/>
            <person name="Louis A."/>
            <person name="Berthelot C."/>
            <person name="Parey E."/>
            <person name="Roest Crollius H."/>
            <person name="Montfort J."/>
            <person name="Robinson-Rechavi M."/>
            <person name="Bouchez O."/>
            <person name="Lampietro C."/>
            <person name="Lopez Roques C."/>
            <person name="Donnadieu C."/>
            <person name="Postlethwait J."/>
            <person name="Bobe J."/>
            <person name="Dillon D."/>
            <person name="Chandos A."/>
            <person name="von Hippel F."/>
            <person name="Guiguen Y."/>
        </authorList>
    </citation>
    <scope>NUCLEOTIDE SEQUENCE</scope>
    <source>
        <strain evidence="1">YG-Jan2019</strain>
    </source>
</reference>
<organism evidence="1 2">
    <name type="scientific">Dallia pectoralis</name>
    <name type="common">Alaska blackfish</name>
    <dbReference type="NCBI Taxonomy" id="75939"/>
    <lineage>
        <taxon>Eukaryota</taxon>
        <taxon>Metazoa</taxon>
        <taxon>Chordata</taxon>
        <taxon>Craniata</taxon>
        <taxon>Vertebrata</taxon>
        <taxon>Euteleostomi</taxon>
        <taxon>Actinopterygii</taxon>
        <taxon>Neopterygii</taxon>
        <taxon>Teleostei</taxon>
        <taxon>Protacanthopterygii</taxon>
        <taxon>Esociformes</taxon>
        <taxon>Umbridae</taxon>
        <taxon>Dallia</taxon>
    </lineage>
</organism>
<accession>A0ACC2F3R2</accession>
<proteinExistence type="predicted"/>
<evidence type="ECO:0000313" key="1">
    <source>
        <dbReference type="EMBL" id="KAJ7985955.1"/>
    </source>
</evidence>
<keyword evidence="2" id="KW-1185">Reference proteome</keyword>
<protein>
    <submittedName>
        <fullName evidence="1">Uncharacterized protein</fullName>
    </submittedName>
</protein>
<name>A0ACC2F3R2_DALPE</name>
<comment type="caution">
    <text evidence="1">The sequence shown here is derived from an EMBL/GenBank/DDBJ whole genome shotgun (WGS) entry which is preliminary data.</text>
</comment>
<dbReference type="Proteomes" id="UP001157502">
    <property type="component" value="Chromosome 35"/>
</dbReference>
<dbReference type="EMBL" id="CM055762">
    <property type="protein sequence ID" value="KAJ7985955.1"/>
    <property type="molecule type" value="Genomic_DNA"/>
</dbReference>